<dbReference type="Proteomes" id="UP000610303">
    <property type="component" value="Unassembled WGS sequence"/>
</dbReference>
<dbReference type="GO" id="GO:0019808">
    <property type="term" value="F:polyamine binding"/>
    <property type="evidence" value="ECO:0007669"/>
    <property type="project" value="InterPro"/>
</dbReference>
<dbReference type="PANTHER" id="PTHR30222">
    <property type="entry name" value="SPERMIDINE/PUTRESCINE-BINDING PERIPLASMIC PROTEIN"/>
    <property type="match status" value="1"/>
</dbReference>
<evidence type="ECO:0000313" key="6">
    <source>
        <dbReference type="Proteomes" id="UP000610303"/>
    </source>
</evidence>
<keyword evidence="4" id="KW-0574">Periplasm</keyword>
<dbReference type="InterPro" id="IPR001188">
    <property type="entry name" value="Sperm_putr-bd"/>
</dbReference>
<accession>A0A918CL38</accession>
<sequence>MSDQQPIRILAERSAVPGVLRSLSRRQLLSMTAIAAGGLLLAACSDGGRPSPGAVARPTGGPLEDQLSIYSWADYDDPALLSAFTSASGPKIIVDSFGSNPELVAKLTAAKGTSGYDVVVPSSNYIPQMAANGLLMKLNKELLPNLAHMDTQFAVESDPDSEYAICKAWGTTGFVYDTTVINRELKTWGDFMDAAANEASGKTSVLDDPGELPGIYFWANGIQWETNDEEHLAAAEDYLVNTLAKHVSVFDSNPANGTIPQSTAVLIQAWNGSARQGIMASSTPEKWRWVLGAPNTEIFMDTWAVSATAPHPEASHAFINFMLKPESQLANVAYMGSHTGGAGIEELARAEGLPYLDMIFYTPEQVATMQPSTTTEGIARRVDIYNKMKAAASA</sequence>
<dbReference type="GO" id="GO:0015846">
    <property type="term" value="P:polyamine transport"/>
    <property type="evidence" value="ECO:0007669"/>
    <property type="project" value="InterPro"/>
</dbReference>
<keyword evidence="2" id="KW-0813">Transport</keyword>
<keyword evidence="3" id="KW-0732">Signal</keyword>
<dbReference type="CDD" id="cd13590">
    <property type="entry name" value="PBP2_PotD_PotF_like"/>
    <property type="match status" value="1"/>
</dbReference>
<dbReference type="Pfam" id="PF13416">
    <property type="entry name" value="SBP_bac_8"/>
    <property type="match status" value="1"/>
</dbReference>
<dbReference type="PRINTS" id="PR00909">
    <property type="entry name" value="SPERMDNBNDNG"/>
</dbReference>
<comment type="subcellular location">
    <subcellularLocation>
        <location evidence="1">Periplasm</location>
    </subcellularLocation>
</comment>
<evidence type="ECO:0000313" key="5">
    <source>
        <dbReference type="EMBL" id="GGR28427.1"/>
    </source>
</evidence>
<dbReference type="PANTHER" id="PTHR30222:SF17">
    <property type="entry name" value="SPERMIDINE_PUTRESCINE-BINDING PERIPLASMIC PROTEIN"/>
    <property type="match status" value="1"/>
</dbReference>
<evidence type="ECO:0000256" key="4">
    <source>
        <dbReference type="ARBA" id="ARBA00022764"/>
    </source>
</evidence>
<evidence type="ECO:0000256" key="3">
    <source>
        <dbReference type="ARBA" id="ARBA00022729"/>
    </source>
</evidence>
<dbReference type="InterPro" id="IPR006059">
    <property type="entry name" value="SBP"/>
</dbReference>
<dbReference type="GO" id="GO:0042597">
    <property type="term" value="C:periplasmic space"/>
    <property type="evidence" value="ECO:0007669"/>
    <property type="project" value="UniProtKB-SubCell"/>
</dbReference>
<reference evidence="5" key="2">
    <citation type="submission" date="2020-09" db="EMBL/GenBank/DDBJ databases">
        <authorList>
            <person name="Sun Q."/>
            <person name="Ohkuma M."/>
        </authorList>
    </citation>
    <scope>NUCLEOTIDE SEQUENCE</scope>
    <source>
        <strain evidence="5">JCM 3346</strain>
    </source>
</reference>
<dbReference type="Gene3D" id="3.40.190.10">
    <property type="entry name" value="Periplasmic binding protein-like II"/>
    <property type="match status" value="2"/>
</dbReference>
<keyword evidence="6" id="KW-1185">Reference proteome</keyword>
<proteinExistence type="predicted"/>
<evidence type="ECO:0000256" key="2">
    <source>
        <dbReference type="ARBA" id="ARBA00022448"/>
    </source>
</evidence>
<comment type="caution">
    <text evidence="5">The sequence shown here is derived from an EMBL/GenBank/DDBJ whole genome shotgun (WGS) entry which is preliminary data.</text>
</comment>
<organism evidence="5 6">
    <name type="scientific">Agromyces mediolanus</name>
    <name type="common">Corynebacterium mediolanum</name>
    <dbReference type="NCBI Taxonomy" id="41986"/>
    <lineage>
        <taxon>Bacteria</taxon>
        <taxon>Bacillati</taxon>
        <taxon>Actinomycetota</taxon>
        <taxon>Actinomycetes</taxon>
        <taxon>Micrococcales</taxon>
        <taxon>Microbacteriaceae</taxon>
        <taxon>Agromyces</taxon>
    </lineage>
</organism>
<dbReference type="InterPro" id="IPR006311">
    <property type="entry name" value="TAT_signal"/>
</dbReference>
<dbReference type="PROSITE" id="PS51318">
    <property type="entry name" value="TAT"/>
    <property type="match status" value="1"/>
</dbReference>
<reference evidence="5" key="1">
    <citation type="journal article" date="2014" name="Int. J. Syst. Evol. Microbiol.">
        <title>Complete genome sequence of Corynebacterium casei LMG S-19264T (=DSM 44701T), isolated from a smear-ripened cheese.</title>
        <authorList>
            <consortium name="US DOE Joint Genome Institute (JGI-PGF)"/>
            <person name="Walter F."/>
            <person name="Albersmeier A."/>
            <person name="Kalinowski J."/>
            <person name="Ruckert C."/>
        </authorList>
    </citation>
    <scope>NUCLEOTIDE SEQUENCE</scope>
    <source>
        <strain evidence="5">JCM 3346</strain>
    </source>
</reference>
<protein>
    <submittedName>
        <fullName evidence="5">ABC transporter substrate-binding protein</fullName>
    </submittedName>
</protein>
<name>A0A918CL38_AGRME</name>
<gene>
    <name evidence="5" type="ORF">GCM10010196_22770</name>
</gene>
<evidence type="ECO:0000256" key="1">
    <source>
        <dbReference type="ARBA" id="ARBA00004418"/>
    </source>
</evidence>
<dbReference type="AlphaFoldDB" id="A0A918CL38"/>
<dbReference type="EMBL" id="BMRJ01000002">
    <property type="protein sequence ID" value="GGR28427.1"/>
    <property type="molecule type" value="Genomic_DNA"/>
</dbReference>
<dbReference type="SUPFAM" id="SSF53850">
    <property type="entry name" value="Periplasmic binding protein-like II"/>
    <property type="match status" value="1"/>
</dbReference>